<protein>
    <recommendedName>
        <fullName evidence="1">DUF5675 domain-containing protein</fullName>
    </recommendedName>
</protein>
<dbReference type="STRING" id="407022.SAMN05661044_04559"/>
<name>A0A1H7WL97_OLID1</name>
<dbReference type="EMBL" id="FOAF01000009">
    <property type="protein sequence ID" value="SEM22346.1"/>
    <property type="molecule type" value="Genomic_DNA"/>
</dbReference>
<feature type="domain" description="DUF5675" evidence="1">
    <location>
        <begin position="15"/>
        <end position="140"/>
    </location>
</feature>
<dbReference type="Proteomes" id="UP000199421">
    <property type="component" value="Unassembled WGS sequence"/>
</dbReference>
<evidence type="ECO:0000259" key="1">
    <source>
        <dbReference type="Pfam" id="PF18925"/>
    </source>
</evidence>
<evidence type="ECO:0000313" key="2">
    <source>
        <dbReference type="EMBL" id="SEM22346.1"/>
    </source>
</evidence>
<keyword evidence="3" id="KW-1185">Reference proteome</keyword>
<reference evidence="3" key="1">
    <citation type="submission" date="2016-10" db="EMBL/GenBank/DDBJ databases">
        <authorList>
            <person name="Varghese N."/>
            <person name="Submissions S."/>
        </authorList>
    </citation>
    <scope>NUCLEOTIDE SEQUENCE [LARGE SCALE GENOMIC DNA]</scope>
    <source>
        <strain evidence="3">DSM 18733</strain>
    </source>
</reference>
<sequence>MSYYLNLMSKKMIKLLRIAEGTNTTLGQLYINNLFQCYILEDKIRNEKIPGETAIPAGEYKLGLNKTAGMNAKYQSRYSHMHQGMVEIRGIPNFTLVFFHIGNYHTDTRGCLLTGSYYQLINNDYRVLHSADAYKRVYFLLAHAAAAGANLVVE</sequence>
<organism evidence="2 3">
    <name type="scientific">Olivibacter domesticus</name>
    <name type="common">Pseudosphingobacterium domesticum</name>
    <dbReference type="NCBI Taxonomy" id="407022"/>
    <lineage>
        <taxon>Bacteria</taxon>
        <taxon>Pseudomonadati</taxon>
        <taxon>Bacteroidota</taxon>
        <taxon>Sphingobacteriia</taxon>
        <taxon>Sphingobacteriales</taxon>
        <taxon>Sphingobacteriaceae</taxon>
        <taxon>Olivibacter</taxon>
    </lineage>
</organism>
<evidence type="ECO:0000313" key="3">
    <source>
        <dbReference type="Proteomes" id="UP000199421"/>
    </source>
</evidence>
<accession>A0A1H7WL97</accession>
<dbReference type="InterPro" id="IPR043732">
    <property type="entry name" value="DUF5675"/>
</dbReference>
<dbReference type="AlphaFoldDB" id="A0A1H7WL97"/>
<proteinExistence type="predicted"/>
<dbReference type="Pfam" id="PF18925">
    <property type="entry name" value="DUF5675"/>
    <property type="match status" value="1"/>
</dbReference>
<gene>
    <name evidence="2" type="ORF">SAMN05661044_04559</name>
</gene>